<dbReference type="InterPro" id="IPR002347">
    <property type="entry name" value="SDR_fam"/>
</dbReference>
<evidence type="ECO:0000256" key="1">
    <source>
        <dbReference type="ARBA" id="ARBA00006484"/>
    </source>
</evidence>
<evidence type="ECO:0000256" key="2">
    <source>
        <dbReference type="ARBA" id="ARBA00023002"/>
    </source>
</evidence>
<evidence type="ECO:0000313" key="4">
    <source>
        <dbReference type="Proteomes" id="UP000632535"/>
    </source>
</evidence>
<dbReference type="PANTHER" id="PTHR24321:SF8">
    <property type="entry name" value="ESTRADIOL 17-BETA-DEHYDROGENASE 8-RELATED"/>
    <property type="match status" value="1"/>
</dbReference>
<dbReference type="CDD" id="cd05233">
    <property type="entry name" value="SDR_c"/>
    <property type="match status" value="1"/>
</dbReference>
<proteinExistence type="inferred from homology"/>
<dbReference type="InterPro" id="IPR036291">
    <property type="entry name" value="NAD(P)-bd_dom_sf"/>
</dbReference>
<dbReference type="SUPFAM" id="SSF51735">
    <property type="entry name" value="NAD(P)-binding Rossmann-fold domains"/>
    <property type="match status" value="1"/>
</dbReference>
<keyword evidence="4" id="KW-1185">Reference proteome</keyword>
<keyword evidence="2" id="KW-0560">Oxidoreductase</keyword>
<comment type="similarity">
    <text evidence="1">Belongs to the short-chain dehydrogenases/reductases (SDR) family.</text>
</comment>
<name>A0ABQ2BB06_9MICO</name>
<dbReference type="Proteomes" id="UP000632535">
    <property type="component" value="Unassembled WGS sequence"/>
</dbReference>
<dbReference type="Gene3D" id="3.40.50.720">
    <property type="entry name" value="NAD(P)-binding Rossmann-like Domain"/>
    <property type="match status" value="1"/>
</dbReference>
<gene>
    <name evidence="3" type="ORF">GCM10007368_33310</name>
</gene>
<sequence>MAEVLVVIGVGGMGEAIARRLGSGRELLLADFDETLLGQVADRLRGDGFTVRTQPVDVSSHASVAALADGAAVLGDVRQVAHTAGLSPVQAPVDAILGVDLAGVAFSLQEFGRVIAPGGSGVVVASMAGSMAAGRFPAETEAALAGTPADELLTLPFLQDGAVPDPGTAYSIAKRANQVRVQAASLAWGARGARVNSISPGVISTPMGQQELAGESGAGMRAMIDGSGTGRVGTPTDIAGAVAFLLGPDASFVTGTDLLVDGGVVAAVRSGAIRLPSA</sequence>
<dbReference type="EMBL" id="BMDG01000012">
    <property type="protein sequence ID" value="GGI10855.1"/>
    <property type="molecule type" value="Genomic_DNA"/>
</dbReference>
<dbReference type="PANTHER" id="PTHR24321">
    <property type="entry name" value="DEHYDROGENASES, SHORT CHAIN"/>
    <property type="match status" value="1"/>
</dbReference>
<evidence type="ECO:0000313" key="3">
    <source>
        <dbReference type="EMBL" id="GGI10855.1"/>
    </source>
</evidence>
<reference evidence="4" key="1">
    <citation type="journal article" date="2019" name="Int. J. Syst. Evol. Microbiol.">
        <title>The Global Catalogue of Microorganisms (GCM) 10K type strain sequencing project: providing services to taxonomists for standard genome sequencing and annotation.</title>
        <authorList>
            <consortium name="The Broad Institute Genomics Platform"/>
            <consortium name="The Broad Institute Genome Sequencing Center for Infectious Disease"/>
            <person name="Wu L."/>
            <person name="Ma J."/>
        </authorList>
    </citation>
    <scope>NUCLEOTIDE SEQUENCE [LARGE SCALE GENOMIC DNA]</scope>
    <source>
        <strain evidence="4">CCM 8653</strain>
    </source>
</reference>
<comment type="caution">
    <text evidence="3">The sequence shown here is derived from an EMBL/GenBank/DDBJ whole genome shotgun (WGS) entry which is preliminary data.</text>
</comment>
<dbReference type="Pfam" id="PF13561">
    <property type="entry name" value="adh_short_C2"/>
    <property type="match status" value="2"/>
</dbReference>
<protein>
    <submittedName>
        <fullName evidence="3">Short-chain dehydrogenase/reductas</fullName>
    </submittedName>
</protein>
<accession>A0ABQ2BB06</accession>
<organism evidence="3 4">
    <name type="scientific">Isoptericola cucumis</name>
    <dbReference type="NCBI Taxonomy" id="1776856"/>
    <lineage>
        <taxon>Bacteria</taxon>
        <taxon>Bacillati</taxon>
        <taxon>Actinomycetota</taxon>
        <taxon>Actinomycetes</taxon>
        <taxon>Micrococcales</taxon>
        <taxon>Promicromonosporaceae</taxon>
        <taxon>Isoptericola</taxon>
    </lineage>
</organism>
<dbReference type="RefSeq" id="WP_188524835.1">
    <property type="nucleotide sequence ID" value="NZ_BMDG01000012.1"/>
</dbReference>
<dbReference type="NCBIfam" id="NF005395">
    <property type="entry name" value="PRK06940.1"/>
    <property type="match status" value="1"/>
</dbReference>
<dbReference type="PRINTS" id="PR00081">
    <property type="entry name" value="GDHRDH"/>
</dbReference>